<accession>A0A8J3UYE3</accession>
<name>A0A8J3UYE3_9ACTN</name>
<evidence type="ECO:0000256" key="1">
    <source>
        <dbReference type="SAM" id="MobiDB-lite"/>
    </source>
</evidence>
<dbReference type="Proteomes" id="UP000605992">
    <property type="component" value="Unassembled WGS sequence"/>
</dbReference>
<comment type="caution">
    <text evidence="2">The sequence shown here is derived from an EMBL/GenBank/DDBJ whole genome shotgun (WGS) entry which is preliminary data.</text>
</comment>
<reference evidence="2" key="1">
    <citation type="submission" date="2021-01" db="EMBL/GenBank/DDBJ databases">
        <title>Whole genome shotgun sequence of Planotetraspora thailandica NBRC 104271.</title>
        <authorList>
            <person name="Komaki H."/>
            <person name="Tamura T."/>
        </authorList>
    </citation>
    <scope>NUCLEOTIDE SEQUENCE</scope>
    <source>
        <strain evidence="2">NBRC 104271</strain>
    </source>
</reference>
<protein>
    <submittedName>
        <fullName evidence="2">Uncharacterized protein</fullName>
    </submittedName>
</protein>
<feature type="compositionally biased region" description="Polar residues" evidence="1">
    <location>
        <begin position="30"/>
        <end position="45"/>
    </location>
</feature>
<feature type="region of interest" description="Disordered" evidence="1">
    <location>
        <begin position="20"/>
        <end position="45"/>
    </location>
</feature>
<dbReference type="AlphaFoldDB" id="A0A8J3UYE3"/>
<dbReference type="EMBL" id="BOOR01000014">
    <property type="protein sequence ID" value="GII54133.1"/>
    <property type="molecule type" value="Genomic_DNA"/>
</dbReference>
<evidence type="ECO:0000313" key="2">
    <source>
        <dbReference type="EMBL" id="GII54133.1"/>
    </source>
</evidence>
<sequence>MSRWVISRLFGLMAAGCGASTEGTARVDTPSVTTPSPVAYSAQSETGDDVTTLFLDPAEAELAGGETRTVPGTLSRVNLCVPLNPINTPPSTSSTPPLGAKSPSPTRDA</sequence>
<organism evidence="2 3">
    <name type="scientific">Planotetraspora thailandica</name>
    <dbReference type="NCBI Taxonomy" id="487172"/>
    <lineage>
        <taxon>Bacteria</taxon>
        <taxon>Bacillati</taxon>
        <taxon>Actinomycetota</taxon>
        <taxon>Actinomycetes</taxon>
        <taxon>Streptosporangiales</taxon>
        <taxon>Streptosporangiaceae</taxon>
        <taxon>Planotetraspora</taxon>
    </lineage>
</organism>
<evidence type="ECO:0000313" key="3">
    <source>
        <dbReference type="Proteomes" id="UP000605992"/>
    </source>
</evidence>
<proteinExistence type="predicted"/>
<feature type="region of interest" description="Disordered" evidence="1">
    <location>
        <begin position="84"/>
        <end position="109"/>
    </location>
</feature>
<keyword evidence="3" id="KW-1185">Reference proteome</keyword>
<gene>
    <name evidence="2" type="ORF">Pth03_25220</name>
</gene>